<evidence type="ECO:0000256" key="11">
    <source>
        <dbReference type="ARBA" id="ARBA00022989"/>
    </source>
</evidence>
<protein>
    <recommendedName>
        <fullName evidence="6">Autophagy-related protein 27</fullName>
    </recommendedName>
</protein>
<evidence type="ECO:0000256" key="4">
    <source>
        <dbReference type="ARBA" id="ARBA00004472"/>
    </source>
</evidence>
<dbReference type="InterPro" id="IPR018939">
    <property type="entry name" value="Autophagy-rel_prot_27"/>
</dbReference>
<name>A0A267GY76_9PLAT</name>
<feature type="chain" id="PRO_5012221761" description="Autophagy-related protein 27" evidence="19">
    <location>
        <begin position="34"/>
        <end position="291"/>
    </location>
</feature>
<dbReference type="Pfam" id="PF09451">
    <property type="entry name" value="ATG27"/>
    <property type="match status" value="1"/>
</dbReference>
<evidence type="ECO:0000256" key="1">
    <source>
        <dbReference type="ARBA" id="ARBA00004304"/>
    </source>
</evidence>
<dbReference type="GO" id="GO:0006914">
    <property type="term" value="P:autophagy"/>
    <property type="evidence" value="ECO:0007669"/>
    <property type="project" value="UniProtKB-KW"/>
</dbReference>
<keyword evidence="15 18" id="KW-0472">Membrane</keyword>
<dbReference type="Proteomes" id="UP000215902">
    <property type="component" value="Unassembled WGS sequence"/>
</dbReference>
<dbReference type="SUPFAM" id="SSF50911">
    <property type="entry name" value="Mannose 6-phosphate receptor domain"/>
    <property type="match status" value="1"/>
</dbReference>
<dbReference type="GO" id="GO:0000139">
    <property type="term" value="C:Golgi membrane"/>
    <property type="evidence" value="ECO:0007669"/>
    <property type="project" value="UniProtKB-SubCell"/>
</dbReference>
<proteinExistence type="inferred from homology"/>
<evidence type="ECO:0000259" key="20">
    <source>
        <dbReference type="PROSITE" id="PS51914"/>
    </source>
</evidence>
<evidence type="ECO:0000256" key="16">
    <source>
        <dbReference type="ARBA" id="ARBA00023157"/>
    </source>
</evidence>
<keyword evidence="10" id="KW-0653">Protein transport</keyword>
<dbReference type="GO" id="GO:0015031">
    <property type="term" value="P:protein transport"/>
    <property type="evidence" value="ECO:0007669"/>
    <property type="project" value="UniProtKB-KW"/>
</dbReference>
<feature type="domain" description="MRH" evidence="20">
    <location>
        <begin position="58"/>
        <end position="202"/>
    </location>
</feature>
<evidence type="ECO:0000256" key="3">
    <source>
        <dbReference type="ARBA" id="ARBA00004394"/>
    </source>
</evidence>
<keyword evidence="9 19" id="KW-0732">Signal</keyword>
<comment type="subcellular location">
    <subcellularLocation>
        <location evidence="2">Cytoplasmic vesicle membrane</location>
        <topology evidence="2">Single-pass type I membrane protein</topology>
    </subcellularLocation>
    <subcellularLocation>
        <location evidence="3">Golgi apparatus membrane</location>
    </subcellularLocation>
    <subcellularLocation>
        <location evidence="1">Mitochondrion membrane</location>
        <topology evidence="1">Single-pass membrane protein</topology>
    </subcellularLocation>
    <subcellularLocation>
        <location evidence="4">Preautophagosomal structure membrane</location>
        <topology evidence="4">Single-pass type I membrane protein</topology>
    </subcellularLocation>
</comment>
<dbReference type="GO" id="GO:0005802">
    <property type="term" value="C:trans-Golgi network"/>
    <property type="evidence" value="ECO:0007669"/>
    <property type="project" value="TreeGrafter"/>
</dbReference>
<evidence type="ECO:0000256" key="13">
    <source>
        <dbReference type="ARBA" id="ARBA00023034"/>
    </source>
</evidence>
<evidence type="ECO:0000256" key="15">
    <source>
        <dbReference type="ARBA" id="ARBA00023136"/>
    </source>
</evidence>
<sequence length="291" mass="30529">MQAAKAAFGRSPSAVIAWLGLALFCLSIGQTQAAINSSAVHREDRALISNVNCVKQLSSCSCETDSGGRVDLSPLAKSGGVFAFNDKTSPSGSFFYYYNPCYGATCDGSSDAAVCQKTNDKLQEYLMGTQASATFETDATLGLLLKYSGLSGDQLTRETHLQLVCDTSGSGEDLLTPLDDGQSSGSTELYKMSLLSRHCCATGGPGPDGGGGGGMSGGDILLIIFFCLIAVYLAAGILINVAIRRQSFGAQALPNAEFWVSVPGLVRDGALFSYGWVKDGINKRRGNYESV</sequence>
<reference evidence="21 22" key="1">
    <citation type="submission" date="2017-06" db="EMBL/GenBank/DDBJ databases">
        <title>A platform for efficient transgenesis in Macrostomum lignano, a flatworm model organism for stem cell research.</title>
        <authorList>
            <person name="Berezikov E."/>
        </authorList>
    </citation>
    <scope>NUCLEOTIDE SEQUENCE [LARGE SCALE GENOMIC DNA]</scope>
    <source>
        <strain evidence="21">DV1</strain>
        <tissue evidence="21">Whole organism</tissue>
    </source>
</reference>
<dbReference type="PANTHER" id="PTHR15071:SF0">
    <property type="entry name" value="MANNOSE 6-PHOSPHATE RECEPTOR-LIKE PROTEIN 1"/>
    <property type="match status" value="1"/>
</dbReference>
<keyword evidence="17" id="KW-0968">Cytoplasmic vesicle</keyword>
<dbReference type="AlphaFoldDB" id="A0A267GY76"/>
<dbReference type="InterPro" id="IPR044865">
    <property type="entry name" value="MRH_dom"/>
</dbReference>
<keyword evidence="13" id="KW-0333">Golgi apparatus</keyword>
<feature type="transmembrane region" description="Helical" evidence="18">
    <location>
        <begin position="220"/>
        <end position="243"/>
    </location>
</feature>
<dbReference type="Gene3D" id="2.70.130.10">
    <property type="entry name" value="Mannose-6-phosphate receptor binding domain"/>
    <property type="match status" value="1"/>
</dbReference>
<dbReference type="PANTHER" id="PTHR15071">
    <property type="entry name" value="MANNOSE-6-PHOSPHATE RECEPTOR FAMILY MEMBER"/>
    <property type="match status" value="1"/>
</dbReference>
<keyword evidence="14" id="KW-0496">Mitochondrion</keyword>
<dbReference type="PROSITE" id="PS51914">
    <property type="entry name" value="MRH"/>
    <property type="match status" value="1"/>
</dbReference>
<dbReference type="GO" id="GO:0031966">
    <property type="term" value="C:mitochondrial membrane"/>
    <property type="evidence" value="ECO:0007669"/>
    <property type="project" value="UniProtKB-SubCell"/>
</dbReference>
<evidence type="ECO:0000256" key="8">
    <source>
        <dbReference type="ARBA" id="ARBA00022692"/>
    </source>
</evidence>
<evidence type="ECO:0000256" key="5">
    <source>
        <dbReference type="ARBA" id="ARBA00005363"/>
    </source>
</evidence>
<dbReference type="GO" id="GO:0034045">
    <property type="term" value="C:phagophore assembly site membrane"/>
    <property type="evidence" value="ECO:0007669"/>
    <property type="project" value="UniProtKB-SubCell"/>
</dbReference>
<comment type="similarity">
    <text evidence="5">Belongs to the ATG27 family.</text>
</comment>
<evidence type="ECO:0000256" key="12">
    <source>
        <dbReference type="ARBA" id="ARBA00023006"/>
    </source>
</evidence>
<keyword evidence="16" id="KW-1015">Disulfide bond</keyword>
<evidence type="ECO:0000256" key="7">
    <source>
        <dbReference type="ARBA" id="ARBA00022448"/>
    </source>
</evidence>
<keyword evidence="7" id="KW-0813">Transport</keyword>
<gene>
    <name evidence="21" type="ORF">BOX15_Mlig007716g1</name>
</gene>
<evidence type="ECO:0000256" key="9">
    <source>
        <dbReference type="ARBA" id="ARBA00022729"/>
    </source>
</evidence>
<keyword evidence="8 18" id="KW-0812">Transmembrane</keyword>
<evidence type="ECO:0000256" key="2">
    <source>
        <dbReference type="ARBA" id="ARBA00004358"/>
    </source>
</evidence>
<organism evidence="21 22">
    <name type="scientific">Macrostomum lignano</name>
    <dbReference type="NCBI Taxonomy" id="282301"/>
    <lineage>
        <taxon>Eukaryota</taxon>
        <taxon>Metazoa</taxon>
        <taxon>Spiralia</taxon>
        <taxon>Lophotrochozoa</taxon>
        <taxon>Platyhelminthes</taxon>
        <taxon>Rhabditophora</taxon>
        <taxon>Macrostomorpha</taxon>
        <taxon>Macrostomida</taxon>
        <taxon>Macrostomidae</taxon>
        <taxon>Macrostomum</taxon>
    </lineage>
</organism>
<evidence type="ECO:0000256" key="19">
    <source>
        <dbReference type="SAM" id="SignalP"/>
    </source>
</evidence>
<evidence type="ECO:0000256" key="10">
    <source>
        <dbReference type="ARBA" id="ARBA00022927"/>
    </source>
</evidence>
<dbReference type="GO" id="GO:0010008">
    <property type="term" value="C:endosome membrane"/>
    <property type="evidence" value="ECO:0007669"/>
    <property type="project" value="UniProtKB-SubCell"/>
</dbReference>
<dbReference type="EMBL" id="NIVC01000111">
    <property type="protein sequence ID" value="PAA90394.1"/>
    <property type="molecule type" value="Genomic_DNA"/>
</dbReference>
<dbReference type="OrthoDB" id="29460at2759"/>
<evidence type="ECO:0000256" key="14">
    <source>
        <dbReference type="ARBA" id="ARBA00023128"/>
    </source>
</evidence>
<feature type="signal peptide" evidence="19">
    <location>
        <begin position="1"/>
        <end position="33"/>
    </location>
</feature>
<dbReference type="InterPro" id="IPR009011">
    <property type="entry name" value="Man6P_isomerase_rcpt-bd_dom_sf"/>
</dbReference>
<evidence type="ECO:0000256" key="18">
    <source>
        <dbReference type="SAM" id="Phobius"/>
    </source>
</evidence>
<evidence type="ECO:0000313" key="21">
    <source>
        <dbReference type="EMBL" id="PAA90394.1"/>
    </source>
</evidence>
<keyword evidence="11 18" id="KW-1133">Transmembrane helix</keyword>
<evidence type="ECO:0000256" key="6">
    <source>
        <dbReference type="ARBA" id="ARBA00013776"/>
    </source>
</evidence>
<evidence type="ECO:0000313" key="22">
    <source>
        <dbReference type="Proteomes" id="UP000215902"/>
    </source>
</evidence>
<keyword evidence="12" id="KW-0072">Autophagy</keyword>
<accession>A0A267GY76</accession>
<evidence type="ECO:0000256" key="17">
    <source>
        <dbReference type="ARBA" id="ARBA00023329"/>
    </source>
</evidence>
<comment type="caution">
    <text evidence="21">The sequence shown here is derived from an EMBL/GenBank/DDBJ whole genome shotgun (WGS) entry which is preliminary data.</text>
</comment>
<keyword evidence="22" id="KW-1185">Reference proteome</keyword>